<dbReference type="Proteomes" id="UP000774130">
    <property type="component" value="Unassembled WGS sequence"/>
</dbReference>
<organism evidence="1 2">
    <name type="scientific">Enterococcus alishanensis</name>
    <dbReference type="NCBI Taxonomy" id="1303817"/>
    <lineage>
        <taxon>Bacteria</taxon>
        <taxon>Bacillati</taxon>
        <taxon>Bacillota</taxon>
        <taxon>Bacilli</taxon>
        <taxon>Lactobacillales</taxon>
        <taxon>Enterococcaceae</taxon>
        <taxon>Enterococcus</taxon>
    </lineage>
</organism>
<evidence type="ECO:0000313" key="1">
    <source>
        <dbReference type="EMBL" id="MBV7391055.1"/>
    </source>
</evidence>
<name>A0ABS6TDR7_9ENTE</name>
<accession>A0ABS6TDR7</accession>
<dbReference type="InterPro" id="IPR008767">
    <property type="entry name" value="Phage_SPP1_head-tail_adaptor"/>
</dbReference>
<dbReference type="EMBL" id="JAHUZB010000003">
    <property type="protein sequence ID" value="MBV7391055.1"/>
    <property type="molecule type" value="Genomic_DNA"/>
</dbReference>
<reference evidence="1 2" key="1">
    <citation type="submission" date="2021-06" db="EMBL/GenBank/DDBJ databases">
        <title>Enterococcus alishanensis sp. nov., a novel lactic acid bacterium isolated from fresh coffee beans.</title>
        <authorList>
            <person name="Chen Y.-S."/>
        </authorList>
    </citation>
    <scope>NUCLEOTIDE SEQUENCE [LARGE SCALE GENOMIC DNA]</scope>
    <source>
        <strain evidence="1 2">ALS3</strain>
    </source>
</reference>
<dbReference type="Pfam" id="PF05521">
    <property type="entry name" value="Phage_HCP"/>
    <property type="match status" value="1"/>
</dbReference>
<dbReference type="RefSeq" id="WP_218326081.1">
    <property type="nucleotide sequence ID" value="NZ_JAHUZB010000003.1"/>
</dbReference>
<evidence type="ECO:0000313" key="2">
    <source>
        <dbReference type="Proteomes" id="UP000774130"/>
    </source>
</evidence>
<gene>
    <name evidence="1" type="ORF">KUA55_10210</name>
</gene>
<sequence length="111" mass="13105">MAVSRTGKLNKRLTFEKRNGHTVGVNGQQVSNWESVFSCWFANKQKFLKEFKNEIGTIFENTRTIIIRQKQKQAVQNDWRIVINNQYFEIIEVNPDVENDDFQVLIIKKVD</sequence>
<dbReference type="NCBIfam" id="TIGR01563">
    <property type="entry name" value="gp16_SPP1"/>
    <property type="match status" value="1"/>
</dbReference>
<keyword evidence="2" id="KW-1185">Reference proteome</keyword>
<protein>
    <submittedName>
        <fullName evidence="1">Phage head closure protein</fullName>
    </submittedName>
</protein>
<comment type="caution">
    <text evidence="1">The sequence shown here is derived from an EMBL/GenBank/DDBJ whole genome shotgun (WGS) entry which is preliminary data.</text>
</comment>
<proteinExistence type="predicted"/>